<evidence type="ECO:0000313" key="9">
    <source>
        <dbReference type="EMBL" id="APF36015.1"/>
    </source>
</evidence>
<dbReference type="InterPro" id="IPR036249">
    <property type="entry name" value="Thioredoxin-like_sf"/>
</dbReference>
<gene>
    <name evidence="9" type="ORF">BOQ54_00600</name>
</gene>
<dbReference type="InterPro" id="IPR002109">
    <property type="entry name" value="Glutaredoxin"/>
</dbReference>
<evidence type="ECO:0000256" key="4">
    <source>
        <dbReference type="ARBA" id="ARBA00022982"/>
    </source>
</evidence>
<dbReference type="NCBIfam" id="TIGR02181">
    <property type="entry name" value="GRX_bact"/>
    <property type="match status" value="1"/>
</dbReference>
<dbReference type="PRINTS" id="PR00160">
    <property type="entry name" value="GLUTAREDOXIN"/>
</dbReference>
<dbReference type="SUPFAM" id="SSF52833">
    <property type="entry name" value="Thioredoxin-like"/>
    <property type="match status" value="1"/>
</dbReference>
<dbReference type="GO" id="GO:0015038">
    <property type="term" value="F:glutathione disulfide oxidoreductase activity"/>
    <property type="evidence" value="ECO:0007669"/>
    <property type="project" value="UniProtKB-UniRule"/>
</dbReference>
<dbReference type="FunFam" id="3.40.30.10:FF:000018">
    <property type="entry name" value="Glutaredoxin"/>
    <property type="match status" value="1"/>
</dbReference>
<evidence type="ECO:0000256" key="5">
    <source>
        <dbReference type="ARBA" id="ARBA00023157"/>
    </source>
</evidence>
<keyword evidence="7" id="KW-0963">Cytoplasm</keyword>
<organism evidence="9 10">
    <name type="scientific">Chelatococcus daeguensis</name>
    <dbReference type="NCBI Taxonomy" id="444444"/>
    <lineage>
        <taxon>Bacteria</taxon>
        <taxon>Pseudomonadati</taxon>
        <taxon>Pseudomonadota</taxon>
        <taxon>Alphaproteobacteria</taxon>
        <taxon>Hyphomicrobiales</taxon>
        <taxon>Chelatococcaceae</taxon>
        <taxon>Chelatococcus</taxon>
    </lineage>
</organism>
<dbReference type="KEGG" id="cdq:BOQ54_00600"/>
<keyword evidence="4 7" id="KW-0249">Electron transport</keyword>
<dbReference type="GO" id="GO:0045454">
    <property type="term" value="P:cell redox homeostasis"/>
    <property type="evidence" value="ECO:0007669"/>
    <property type="project" value="InterPro"/>
</dbReference>
<evidence type="ECO:0000313" key="10">
    <source>
        <dbReference type="Proteomes" id="UP000182703"/>
    </source>
</evidence>
<dbReference type="AlphaFoldDB" id="A0AAC9JPN5"/>
<dbReference type="EMBL" id="CP018095">
    <property type="protein sequence ID" value="APF36015.1"/>
    <property type="molecule type" value="Genomic_DNA"/>
</dbReference>
<dbReference type="GO" id="GO:0005737">
    <property type="term" value="C:cytoplasm"/>
    <property type="evidence" value="ECO:0007669"/>
    <property type="project" value="TreeGrafter"/>
</dbReference>
<dbReference type="PROSITE" id="PS51354">
    <property type="entry name" value="GLUTAREDOXIN_2"/>
    <property type="match status" value="1"/>
</dbReference>
<dbReference type="CDD" id="cd03418">
    <property type="entry name" value="GRX_GRXb_1_3_like"/>
    <property type="match status" value="1"/>
</dbReference>
<evidence type="ECO:0000256" key="2">
    <source>
        <dbReference type="ARBA" id="ARBA00007787"/>
    </source>
</evidence>
<dbReference type="RefSeq" id="WP_063186730.1">
    <property type="nucleotide sequence ID" value="NZ_CP018095.1"/>
</dbReference>
<evidence type="ECO:0000256" key="3">
    <source>
        <dbReference type="ARBA" id="ARBA00022448"/>
    </source>
</evidence>
<accession>A0AAC9JPN5</accession>
<comment type="function">
    <text evidence="1 7">Has a glutathione-disulfide oxidoreductase activity in the presence of NADPH and glutathione reductase. Reduces low molecular weight disulfides and proteins.</text>
</comment>
<reference evidence="9 10" key="1">
    <citation type="submission" date="2016-11" db="EMBL/GenBank/DDBJ databases">
        <title>Complete genome sequence of the aerobically denitrifying bacterium Chelatococcus daeguensis TAD1.</title>
        <authorList>
            <person name="Yang Y."/>
            <person name="Huang S."/>
            <person name="Lin E."/>
        </authorList>
    </citation>
    <scope>NUCLEOTIDE SEQUENCE [LARGE SCALE GENOMIC DNA]</scope>
    <source>
        <strain evidence="9 10">TAD1</strain>
    </source>
</reference>
<dbReference type="PANTHER" id="PTHR45694:SF18">
    <property type="entry name" value="GLUTAREDOXIN-1-RELATED"/>
    <property type="match status" value="1"/>
</dbReference>
<keyword evidence="6 7" id="KW-0676">Redox-active center</keyword>
<dbReference type="InterPro" id="IPR011767">
    <property type="entry name" value="GLR_AS"/>
</dbReference>
<dbReference type="InterPro" id="IPR014025">
    <property type="entry name" value="Glutaredoxin_subgr"/>
</dbReference>
<proteinExistence type="inferred from homology"/>
<dbReference type="PROSITE" id="PS00195">
    <property type="entry name" value="GLUTAREDOXIN_1"/>
    <property type="match status" value="1"/>
</dbReference>
<dbReference type="NCBIfam" id="NF007923">
    <property type="entry name" value="PRK10638.1"/>
    <property type="match status" value="1"/>
</dbReference>
<evidence type="ECO:0000256" key="7">
    <source>
        <dbReference type="RuleBase" id="RU364065"/>
    </source>
</evidence>
<keyword evidence="3 7" id="KW-0813">Transport</keyword>
<evidence type="ECO:0000259" key="8">
    <source>
        <dbReference type="Pfam" id="PF00462"/>
    </source>
</evidence>
<dbReference type="PANTHER" id="PTHR45694">
    <property type="entry name" value="GLUTAREDOXIN 2"/>
    <property type="match status" value="1"/>
</dbReference>
<feature type="domain" description="Glutaredoxin" evidence="8">
    <location>
        <begin position="4"/>
        <end position="64"/>
    </location>
</feature>
<keyword evidence="5" id="KW-1015">Disulfide bond</keyword>
<evidence type="ECO:0000256" key="6">
    <source>
        <dbReference type="ARBA" id="ARBA00023284"/>
    </source>
</evidence>
<dbReference type="Gene3D" id="3.40.30.10">
    <property type="entry name" value="Glutaredoxin"/>
    <property type="match status" value="1"/>
</dbReference>
<evidence type="ECO:0000256" key="1">
    <source>
        <dbReference type="ARBA" id="ARBA00002549"/>
    </source>
</evidence>
<dbReference type="GO" id="GO:0034599">
    <property type="term" value="P:cellular response to oxidative stress"/>
    <property type="evidence" value="ECO:0007669"/>
    <property type="project" value="TreeGrafter"/>
</dbReference>
<dbReference type="Pfam" id="PF00462">
    <property type="entry name" value="Glutaredoxin"/>
    <property type="match status" value="1"/>
</dbReference>
<dbReference type="InterPro" id="IPR011900">
    <property type="entry name" value="GRX_bact"/>
</dbReference>
<keyword evidence="10" id="KW-1185">Reference proteome</keyword>
<dbReference type="Proteomes" id="UP000182703">
    <property type="component" value="Chromosome"/>
</dbReference>
<comment type="similarity">
    <text evidence="2 7">Belongs to the glutaredoxin family.</text>
</comment>
<name>A0AAC9JPN5_9HYPH</name>
<protein>
    <recommendedName>
        <fullName evidence="7">Glutaredoxin</fullName>
    </recommendedName>
</protein>
<sequence length="85" mass="9439">MAPIVIYTKSWCPYCSAAKDLLQRKGVPFEEIEITGRSELREEMIERADGRTTVPQIFIGEQHIGGCDDLYALDARGGLDPLLVA</sequence>